<protein>
    <submittedName>
        <fullName evidence="5">Redox-sensing transcriptional regulator QorR</fullName>
    </submittedName>
</protein>
<dbReference type="GO" id="GO:0003677">
    <property type="term" value="F:DNA binding"/>
    <property type="evidence" value="ECO:0007669"/>
    <property type="project" value="UniProtKB-KW"/>
</dbReference>
<dbReference type="Pfam" id="PF01638">
    <property type="entry name" value="HxlR"/>
    <property type="match status" value="1"/>
</dbReference>
<keyword evidence="2" id="KW-0238">DNA-binding</keyword>
<evidence type="ECO:0000313" key="6">
    <source>
        <dbReference type="Proteomes" id="UP000027318"/>
    </source>
</evidence>
<evidence type="ECO:0000256" key="1">
    <source>
        <dbReference type="ARBA" id="ARBA00023015"/>
    </source>
</evidence>
<evidence type="ECO:0000256" key="2">
    <source>
        <dbReference type="ARBA" id="ARBA00023125"/>
    </source>
</evidence>
<evidence type="ECO:0000256" key="3">
    <source>
        <dbReference type="ARBA" id="ARBA00023163"/>
    </source>
</evidence>
<keyword evidence="6" id="KW-1185">Reference proteome</keyword>
<sequence>MKDQKLNPAVSGLTLTEQMQRGQVFAERCPSRQVLNHVTSRWGVLVLIALLEGTYRFSELRRKITGVSERMLAQTLQSLEADGFVLRTAYPVVPPHVEYSLTPMGEEVAVRVRELADWVEINLHRVLEVQAAQEVSA</sequence>
<evidence type="ECO:0000313" key="5">
    <source>
        <dbReference type="EMBL" id="KDE41031.1"/>
    </source>
</evidence>
<dbReference type="InterPro" id="IPR002577">
    <property type="entry name" value="HTH_HxlR"/>
</dbReference>
<dbReference type="PATRIC" id="fig|267850.7.peg.456"/>
<dbReference type="PANTHER" id="PTHR33204">
    <property type="entry name" value="TRANSCRIPTIONAL REGULATOR, MARR FAMILY"/>
    <property type="match status" value="1"/>
</dbReference>
<proteinExistence type="predicted"/>
<keyword evidence="3" id="KW-0804">Transcription</keyword>
<organism evidence="5 6">
    <name type="scientific">Nitrincola lacisaponensis</name>
    <dbReference type="NCBI Taxonomy" id="267850"/>
    <lineage>
        <taxon>Bacteria</taxon>
        <taxon>Pseudomonadati</taxon>
        <taxon>Pseudomonadota</taxon>
        <taxon>Gammaproteobacteria</taxon>
        <taxon>Oceanospirillales</taxon>
        <taxon>Oceanospirillaceae</taxon>
        <taxon>Nitrincola</taxon>
    </lineage>
</organism>
<dbReference type="RefSeq" id="WP_036543542.1">
    <property type="nucleotide sequence ID" value="NZ_JMSZ01000013.1"/>
</dbReference>
<reference evidence="5 6" key="1">
    <citation type="journal article" date="2005" name="Int. J. Syst. Evol. Microbiol.">
        <title>Nitrincola lacisaponensis gen. nov., sp. nov., a novel alkaliphilic bacterium isolated from an alkaline, saline lake.</title>
        <authorList>
            <person name="Dimitriu P.A."/>
            <person name="Shukla S.K."/>
            <person name="Conradt J."/>
            <person name="Marquez M.C."/>
            <person name="Ventosa A."/>
            <person name="Maglia A."/>
            <person name="Peyton B.M."/>
            <person name="Pinkart H.C."/>
            <person name="Mormile M.R."/>
        </authorList>
    </citation>
    <scope>NUCLEOTIDE SEQUENCE [LARGE SCALE GENOMIC DNA]</scope>
    <source>
        <strain evidence="5 6">4CA</strain>
    </source>
</reference>
<name>A0A063Y8I0_9GAMM</name>
<dbReference type="Proteomes" id="UP000027318">
    <property type="component" value="Unassembled WGS sequence"/>
</dbReference>
<dbReference type="Gene3D" id="1.10.10.10">
    <property type="entry name" value="Winged helix-like DNA-binding domain superfamily/Winged helix DNA-binding domain"/>
    <property type="match status" value="1"/>
</dbReference>
<dbReference type="InterPro" id="IPR036388">
    <property type="entry name" value="WH-like_DNA-bd_sf"/>
</dbReference>
<comment type="caution">
    <text evidence="5">The sequence shown here is derived from an EMBL/GenBank/DDBJ whole genome shotgun (WGS) entry which is preliminary data.</text>
</comment>
<dbReference type="InterPro" id="IPR036390">
    <property type="entry name" value="WH_DNA-bd_sf"/>
</dbReference>
<dbReference type="AlphaFoldDB" id="A0A063Y8I0"/>
<feature type="domain" description="HTH hxlR-type" evidence="4">
    <location>
        <begin position="29"/>
        <end position="127"/>
    </location>
</feature>
<dbReference type="SUPFAM" id="SSF46785">
    <property type="entry name" value="Winged helix' DNA-binding domain"/>
    <property type="match status" value="1"/>
</dbReference>
<dbReference type="OrthoDB" id="9807069at2"/>
<accession>A0A063Y8I0</accession>
<evidence type="ECO:0000259" key="4">
    <source>
        <dbReference type="PROSITE" id="PS51118"/>
    </source>
</evidence>
<gene>
    <name evidence="5" type="ORF">ADINL_0463</name>
</gene>
<dbReference type="PROSITE" id="PS51118">
    <property type="entry name" value="HTH_HXLR"/>
    <property type="match status" value="1"/>
</dbReference>
<dbReference type="EMBL" id="JMSZ01000013">
    <property type="protein sequence ID" value="KDE41031.1"/>
    <property type="molecule type" value="Genomic_DNA"/>
</dbReference>
<dbReference type="STRING" id="267850.ADINL_0463"/>
<keyword evidence="1" id="KW-0805">Transcription regulation</keyword>
<dbReference type="PANTHER" id="PTHR33204:SF37">
    <property type="entry name" value="HTH-TYPE TRANSCRIPTIONAL REGULATOR YODB"/>
    <property type="match status" value="1"/>
</dbReference>